<proteinExistence type="predicted"/>
<dbReference type="SMART" id="SM01236">
    <property type="entry name" value="Haem_oxygenase_2"/>
    <property type="match status" value="1"/>
</dbReference>
<dbReference type="EMBL" id="JAQOUE010000001">
    <property type="protein sequence ID" value="MDT7042630.1"/>
    <property type="molecule type" value="Genomic_DNA"/>
</dbReference>
<dbReference type="RefSeq" id="WP_313833066.1">
    <property type="nucleotide sequence ID" value="NZ_JAQOUE010000001.1"/>
</dbReference>
<dbReference type="Proteomes" id="UP001250932">
    <property type="component" value="Unassembled WGS sequence"/>
</dbReference>
<name>A0ABU3K8B1_9BACT</name>
<keyword evidence="1" id="KW-0560">Oxidoreductase</keyword>
<dbReference type="PANTHER" id="PTHR40279:SF3">
    <property type="entry name" value="4-AMINOBENZOATE SYNTHASE"/>
    <property type="match status" value="1"/>
</dbReference>
<dbReference type="PANTHER" id="PTHR40279">
    <property type="entry name" value="PQQC-LIKE PROTEIN"/>
    <property type="match status" value="1"/>
</dbReference>
<dbReference type="InterPro" id="IPR039068">
    <property type="entry name" value="PqqC-like"/>
</dbReference>
<organism evidence="2 3">
    <name type="scientific">Candidatus Nitronereus thalassa</name>
    <dbReference type="NCBI Taxonomy" id="3020898"/>
    <lineage>
        <taxon>Bacteria</taxon>
        <taxon>Pseudomonadati</taxon>
        <taxon>Nitrospirota</taxon>
        <taxon>Nitrospiria</taxon>
        <taxon>Nitrospirales</taxon>
        <taxon>Nitrospiraceae</taxon>
        <taxon>Candidatus Nitronereus</taxon>
    </lineage>
</organism>
<evidence type="ECO:0000313" key="2">
    <source>
        <dbReference type="EMBL" id="MDT7042630.1"/>
    </source>
</evidence>
<keyword evidence="3" id="KW-1185">Reference proteome</keyword>
<reference evidence="2 3" key="1">
    <citation type="journal article" date="2023" name="ISME J.">
        <title>Cultivation and genomic characterization of novel and ubiquitous marine nitrite-oxidizing bacteria from the Nitrospirales.</title>
        <authorList>
            <person name="Mueller A.J."/>
            <person name="Daebeler A."/>
            <person name="Herbold C.W."/>
            <person name="Kirkegaard R.H."/>
            <person name="Daims H."/>
        </authorList>
    </citation>
    <scope>NUCLEOTIDE SEQUENCE [LARGE SCALE GENOMIC DNA]</scope>
    <source>
        <strain evidence="2 3">EB</strain>
    </source>
</reference>
<dbReference type="Pfam" id="PF14518">
    <property type="entry name" value="Haem_oxygenas_2"/>
    <property type="match status" value="1"/>
</dbReference>
<sequence>MGPVQELPVDVDSLIHELQSHPVNTNEFFRTFKTRQLNPRQLRVFIRQYHYFCFHFVKVLEGLLYHTPIDQVEMRTQLAKTLYSELGSGSHEHVHIRQLERFAHSIGLHPQDLEETEPIQEVTQYLETLRRLFLQSSHLTALGAELAVETTAISEFQYFLPGLQQYEHFDRRDLAFFELHVAEEEVHGEWLIEAVRKTAKSDEDLFEVAFGARETADAWLEFWDGMYLAVFDANPSDALN</sequence>
<protein>
    <submittedName>
        <fullName evidence="2">Iron-containing redox enzyme family protein</fullName>
    </submittedName>
</protein>
<dbReference type="SUPFAM" id="SSF48613">
    <property type="entry name" value="Heme oxygenase-like"/>
    <property type="match status" value="1"/>
</dbReference>
<comment type="caution">
    <text evidence="2">The sequence shown here is derived from an EMBL/GenBank/DDBJ whole genome shotgun (WGS) entry which is preliminary data.</text>
</comment>
<evidence type="ECO:0000256" key="1">
    <source>
        <dbReference type="ARBA" id="ARBA00023002"/>
    </source>
</evidence>
<dbReference type="InterPro" id="IPR016084">
    <property type="entry name" value="Haem_Oase-like_multi-hlx"/>
</dbReference>
<evidence type="ECO:0000313" key="3">
    <source>
        <dbReference type="Proteomes" id="UP001250932"/>
    </source>
</evidence>
<dbReference type="Gene3D" id="1.20.910.10">
    <property type="entry name" value="Heme oxygenase-like"/>
    <property type="match status" value="1"/>
</dbReference>
<accession>A0ABU3K8B1</accession>
<gene>
    <name evidence="2" type="ORF">PPG34_09730</name>
</gene>